<dbReference type="AlphaFoldDB" id="A0A6I4U7R0"/>
<evidence type="ECO:0000256" key="1">
    <source>
        <dbReference type="PROSITE-ProRule" id="PRU00182"/>
    </source>
</evidence>
<dbReference type="CDD" id="cd00165">
    <property type="entry name" value="S4"/>
    <property type="match status" value="1"/>
</dbReference>
<dbReference type="Pfam" id="PF01479">
    <property type="entry name" value="S4"/>
    <property type="match status" value="1"/>
</dbReference>
<gene>
    <name evidence="3" type="ORF">GRI68_11815</name>
</gene>
<comment type="caution">
    <text evidence="3">The sequence shown here is derived from an EMBL/GenBank/DDBJ whole genome shotgun (WGS) entry which is preliminary data.</text>
</comment>
<accession>A0A6I4U7R0</accession>
<keyword evidence="4" id="KW-1185">Reference proteome</keyword>
<dbReference type="Proteomes" id="UP000429229">
    <property type="component" value="Unassembled WGS sequence"/>
</dbReference>
<dbReference type="RefSeq" id="WP_160617427.1">
    <property type="nucleotide sequence ID" value="NZ_WTYR01000001.1"/>
</dbReference>
<dbReference type="InterPro" id="IPR002942">
    <property type="entry name" value="S4_RNA-bd"/>
</dbReference>
<dbReference type="OrthoDB" id="9797176at2"/>
<dbReference type="EMBL" id="WTYR01000001">
    <property type="protein sequence ID" value="MXP10865.1"/>
    <property type="molecule type" value="Genomic_DNA"/>
</dbReference>
<sequence length="103" mass="11409">MRIDKLLHVLRLSKTRRAAQALVGSGILRLNGERVIRAHRQVSIGDVLTLPTDDGVRIVEILCLPKRRGPPGEARACYRDLDESTLSAIAGDETAHYAPREQD</sequence>
<name>A0A6I4U7R0_9SPHN</name>
<dbReference type="GO" id="GO:0003723">
    <property type="term" value="F:RNA binding"/>
    <property type="evidence" value="ECO:0007669"/>
    <property type="project" value="UniProtKB-KW"/>
</dbReference>
<keyword evidence="1" id="KW-0694">RNA-binding</keyword>
<dbReference type="SUPFAM" id="SSF55174">
    <property type="entry name" value="Alpha-L RNA-binding motif"/>
    <property type="match status" value="1"/>
</dbReference>
<reference evidence="3 4" key="1">
    <citation type="submission" date="2019-12" db="EMBL/GenBank/DDBJ databases">
        <title>Genomic-based taxomic classification of the family Erythrobacteraceae.</title>
        <authorList>
            <person name="Xu L."/>
        </authorList>
    </citation>
    <scope>NUCLEOTIDE SEQUENCE [LARGE SCALE GENOMIC DNA]</scope>
    <source>
        <strain evidence="3 4">LMG 29519</strain>
    </source>
</reference>
<dbReference type="PROSITE" id="PS50889">
    <property type="entry name" value="S4"/>
    <property type="match status" value="1"/>
</dbReference>
<evidence type="ECO:0000313" key="4">
    <source>
        <dbReference type="Proteomes" id="UP000429229"/>
    </source>
</evidence>
<evidence type="ECO:0000313" key="3">
    <source>
        <dbReference type="EMBL" id="MXP10865.1"/>
    </source>
</evidence>
<evidence type="ECO:0000259" key="2">
    <source>
        <dbReference type="SMART" id="SM00363"/>
    </source>
</evidence>
<dbReference type="InterPro" id="IPR036986">
    <property type="entry name" value="S4_RNA-bd_sf"/>
</dbReference>
<feature type="domain" description="RNA-binding S4" evidence="2">
    <location>
        <begin position="1"/>
        <end position="70"/>
    </location>
</feature>
<organism evidence="3 4">
    <name type="scientific">Alteriqipengyuania halimionae</name>
    <dbReference type="NCBI Taxonomy" id="1926630"/>
    <lineage>
        <taxon>Bacteria</taxon>
        <taxon>Pseudomonadati</taxon>
        <taxon>Pseudomonadota</taxon>
        <taxon>Alphaproteobacteria</taxon>
        <taxon>Sphingomonadales</taxon>
        <taxon>Erythrobacteraceae</taxon>
        <taxon>Alteriqipengyuania</taxon>
    </lineage>
</organism>
<dbReference type="Gene3D" id="3.10.290.10">
    <property type="entry name" value="RNA-binding S4 domain"/>
    <property type="match status" value="1"/>
</dbReference>
<dbReference type="SMART" id="SM00363">
    <property type="entry name" value="S4"/>
    <property type="match status" value="1"/>
</dbReference>
<proteinExistence type="predicted"/>
<protein>
    <submittedName>
        <fullName evidence="3">RNA-binding S4 domain-containing protein</fullName>
    </submittedName>
</protein>